<dbReference type="PATRIC" id="fig|68892.8.peg.1590"/>
<proteinExistence type="predicted"/>
<dbReference type="InterPro" id="IPR007374">
    <property type="entry name" value="ASCH_domain"/>
</dbReference>
<dbReference type="RefSeq" id="WP_061863697.1">
    <property type="nucleotide sequence ID" value="NZ_KQ970822.1"/>
</dbReference>
<name>A0A139RD15_9STRE</name>
<feature type="domain" description="ASCH" evidence="1">
    <location>
        <begin position="5"/>
        <end position="99"/>
    </location>
</feature>
<accession>A0A139RD15</accession>
<gene>
    <name evidence="2" type="ORF">SINDD18_01450</name>
</gene>
<dbReference type="SUPFAM" id="SSF88697">
    <property type="entry name" value="PUA domain-like"/>
    <property type="match status" value="1"/>
</dbReference>
<dbReference type="Proteomes" id="UP000072578">
    <property type="component" value="Unassembled WGS sequence"/>
</dbReference>
<evidence type="ECO:0000259" key="1">
    <source>
        <dbReference type="SMART" id="SM01022"/>
    </source>
</evidence>
<evidence type="ECO:0000313" key="3">
    <source>
        <dbReference type="Proteomes" id="UP000072578"/>
    </source>
</evidence>
<organism evidence="2 3">
    <name type="scientific">Streptococcus infantis</name>
    <dbReference type="NCBI Taxonomy" id="68892"/>
    <lineage>
        <taxon>Bacteria</taxon>
        <taxon>Bacillati</taxon>
        <taxon>Bacillota</taxon>
        <taxon>Bacilli</taxon>
        <taxon>Lactobacillales</taxon>
        <taxon>Streptococcaceae</taxon>
        <taxon>Streptococcus</taxon>
    </lineage>
</organism>
<protein>
    <submittedName>
        <fullName evidence="2">Phage protein</fullName>
    </submittedName>
</protein>
<dbReference type="AlphaFoldDB" id="A0A139RD15"/>
<reference evidence="2 3" key="1">
    <citation type="submission" date="2016-01" db="EMBL/GenBank/DDBJ databases">
        <title>Highly variable Streptococcus oralis are common among viridans streptococci isolated from primates.</title>
        <authorList>
            <person name="Denapaite D."/>
            <person name="Rieger M."/>
            <person name="Koendgen S."/>
            <person name="Brueckner R."/>
            <person name="Ochigava I."/>
            <person name="Kappeler P."/>
            <person name="Maetz-Rensing K."/>
            <person name="Leendertz F."/>
            <person name="Hakenbeck R."/>
        </authorList>
    </citation>
    <scope>NUCLEOTIDE SEQUENCE [LARGE SCALE GENOMIC DNA]</scope>
    <source>
        <strain evidence="2 3">DD18</strain>
    </source>
</reference>
<dbReference type="InterPro" id="IPR015947">
    <property type="entry name" value="PUA-like_sf"/>
</dbReference>
<comment type="caution">
    <text evidence="2">The sequence shown here is derived from an EMBL/GenBank/DDBJ whole genome shotgun (WGS) entry which is preliminary data.</text>
</comment>
<dbReference type="EMBL" id="LQZF01000144">
    <property type="protein sequence ID" value="KXU12661.1"/>
    <property type="molecule type" value="Genomic_DNA"/>
</dbReference>
<evidence type="ECO:0000313" key="2">
    <source>
        <dbReference type="EMBL" id="KXU12661.1"/>
    </source>
</evidence>
<dbReference type="Gene3D" id="2.30.130.30">
    <property type="entry name" value="Hypothetical protein"/>
    <property type="match status" value="1"/>
</dbReference>
<dbReference type="Pfam" id="PF04266">
    <property type="entry name" value="ASCH"/>
    <property type="match status" value="1"/>
</dbReference>
<sequence>MKALLSIKPEFVEEIIEGRKKFEYRKKVFKRSDISSIVVYATKPYGKVVGEFEIETILEENIDKLWSDTKHLSGISEEFFYEYFKDRDSGFAIQIKKFKEYNKHLELSEFDSTIKAPPQSFCYIRRY</sequence>
<dbReference type="SMART" id="SM01022">
    <property type="entry name" value="ASCH"/>
    <property type="match status" value="1"/>
</dbReference>